<evidence type="ECO:0000256" key="1">
    <source>
        <dbReference type="SAM" id="Phobius"/>
    </source>
</evidence>
<evidence type="ECO:0000313" key="4">
    <source>
        <dbReference type="Proteomes" id="UP000005741"/>
    </source>
</evidence>
<feature type="transmembrane region" description="Helical" evidence="1">
    <location>
        <begin position="223"/>
        <end position="244"/>
    </location>
</feature>
<evidence type="ECO:0000313" key="3">
    <source>
        <dbReference type="EMBL" id="EHQ35931.1"/>
    </source>
</evidence>
<keyword evidence="1" id="KW-1133">Transmembrane helix</keyword>
<keyword evidence="1" id="KW-0812">Transmembrane</keyword>
<feature type="transmembrane region" description="Helical" evidence="1">
    <location>
        <begin position="135"/>
        <end position="152"/>
    </location>
</feature>
<protein>
    <recommendedName>
        <fullName evidence="2">Heparan-alpha-glucosaminide N-acetyltransferase catalytic domain-containing protein</fullName>
    </recommendedName>
</protein>
<dbReference type="InterPro" id="IPR012429">
    <property type="entry name" value="HGSNAT_cat"/>
</dbReference>
<feature type="domain" description="Heparan-alpha-glucosaminide N-acetyltransferase catalytic" evidence="2">
    <location>
        <begin position="11"/>
        <end position="77"/>
    </location>
</feature>
<keyword evidence="1" id="KW-0472">Membrane</keyword>
<dbReference type="Pfam" id="PF07786">
    <property type="entry name" value="HGSNAT_cat"/>
    <property type="match status" value="2"/>
</dbReference>
<organism evidence="3 4">
    <name type="scientific">Methanoplanus limicola DSM 2279</name>
    <dbReference type="NCBI Taxonomy" id="937775"/>
    <lineage>
        <taxon>Archaea</taxon>
        <taxon>Methanobacteriati</taxon>
        <taxon>Methanobacteriota</taxon>
        <taxon>Stenosarchaea group</taxon>
        <taxon>Methanomicrobia</taxon>
        <taxon>Methanomicrobiales</taxon>
        <taxon>Methanomicrobiaceae</taxon>
        <taxon>Methanoplanus</taxon>
    </lineage>
</organism>
<feature type="transmembrane region" description="Helical" evidence="1">
    <location>
        <begin position="190"/>
        <end position="211"/>
    </location>
</feature>
<feature type="transmembrane region" description="Helical" evidence="1">
    <location>
        <begin position="21"/>
        <end position="40"/>
    </location>
</feature>
<evidence type="ECO:0000259" key="2">
    <source>
        <dbReference type="Pfam" id="PF07786"/>
    </source>
</evidence>
<name>H1YXT2_9EURY</name>
<reference evidence="3 4" key="1">
    <citation type="submission" date="2011-10" db="EMBL/GenBank/DDBJ databases">
        <title>The Improved High-Quality Draft genome of Methanoplanus limicola DSM 2279.</title>
        <authorList>
            <consortium name="US DOE Joint Genome Institute (JGI-PGF)"/>
            <person name="Lucas S."/>
            <person name="Copeland A."/>
            <person name="Lapidus A."/>
            <person name="Glavina del Rio T."/>
            <person name="Dalin E."/>
            <person name="Tice H."/>
            <person name="Bruce D."/>
            <person name="Goodwin L."/>
            <person name="Pitluck S."/>
            <person name="Peters L."/>
            <person name="Mikhailova N."/>
            <person name="Lu M."/>
            <person name="Kyrpides N."/>
            <person name="Mavromatis K."/>
            <person name="Ivanova N."/>
            <person name="Markowitz V."/>
            <person name="Cheng J.-F."/>
            <person name="Hugenholtz P."/>
            <person name="Woyke T."/>
            <person name="Wu D."/>
            <person name="Wirth R."/>
            <person name="Brambilla E.-M."/>
            <person name="Klenk H.-P."/>
            <person name="Eisen J.A."/>
        </authorList>
    </citation>
    <scope>NUCLEOTIDE SEQUENCE [LARGE SCALE GENOMIC DNA]</scope>
    <source>
        <strain evidence="3 4">DSM 2279</strain>
    </source>
</reference>
<gene>
    <name evidence="3" type="ORF">Metlim_1830</name>
</gene>
<dbReference type="HOGENOM" id="CLU_067755_0_1_2"/>
<dbReference type="AlphaFoldDB" id="H1YXT2"/>
<feature type="transmembrane region" description="Helical" evidence="1">
    <location>
        <begin position="52"/>
        <end position="71"/>
    </location>
</feature>
<dbReference type="EMBL" id="CM001436">
    <property type="protein sequence ID" value="EHQ35931.1"/>
    <property type="molecule type" value="Genomic_DNA"/>
</dbReference>
<keyword evidence="4" id="KW-1185">Reference proteome</keyword>
<proteinExistence type="predicted"/>
<feature type="transmembrane region" description="Helical" evidence="1">
    <location>
        <begin position="265"/>
        <end position="284"/>
    </location>
</feature>
<accession>H1YXT2</accession>
<dbReference type="InParanoid" id="H1YXT2"/>
<feature type="domain" description="Heparan-alpha-glucosaminide N-acetyltransferase catalytic" evidence="2">
    <location>
        <begin position="123"/>
        <end position="275"/>
    </location>
</feature>
<dbReference type="Proteomes" id="UP000005741">
    <property type="component" value="Chromosome"/>
</dbReference>
<dbReference type="STRING" id="937775.Metlim_1830"/>
<sequence length="290" mass="33288">MTAKTGSKYVRFWEVDSLRGLALLMMIIFHFVYDLSYFDIADINVSYGFWRYFAYITAFLFVFIAGTSVWISRKRSEIQQEGRLHKGNNQQVQNTGKNPDKEAYNEKYAGKLNINSKIISFFREPINIKFFKRGLFIYSLGILITAATYLIIGRGFIVFGILHLIGISIILSPLFFCLKKYLVLVSTAIIALGVLVQNISGPYFLLFLGIHPADFISVDYEPLLPWLGFFLLGMFAGSVFYPEGKRLFEIKERFNLKFLTVPGRNTLLIYLIHQPVIIMILSLFSGKMLI</sequence>
<feature type="transmembrane region" description="Helical" evidence="1">
    <location>
        <begin position="158"/>
        <end position="178"/>
    </location>
</feature>